<dbReference type="Pfam" id="PF11927">
    <property type="entry name" value="HODM_asu-like"/>
    <property type="match status" value="1"/>
</dbReference>
<dbReference type="EMBL" id="BDGI01000020">
    <property type="protein sequence ID" value="GAV27130.1"/>
    <property type="molecule type" value="Genomic_DNA"/>
</dbReference>
<dbReference type="OrthoDB" id="5043642at2759"/>
<comment type="caution">
    <text evidence="1">The sequence shown here is derived from an EMBL/GenBank/DDBJ whole genome shotgun (WGS) entry which is preliminary data.</text>
</comment>
<organism evidence="1 2">
    <name type="scientific">Pichia membranifaciens</name>
    <dbReference type="NCBI Taxonomy" id="4926"/>
    <lineage>
        <taxon>Eukaryota</taxon>
        <taxon>Fungi</taxon>
        <taxon>Dikarya</taxon>
        <taxon>Ascomycota</taxon>
        <taxon>Saccharomycotina</taxon>
        <taxon>Pichiomycetes</taxon>
        <taxon>Pichiales</taxon>
        <taxon>Pichiaceae</taxon>
        <taxon>Pichia</taxon>
    </lineage>
</organism>
<dbReference type="InterPro" id="IPR021848">
    <property type="entry name" value="HODM_asu-like"/>
</dbReference>
<name>A0A1Q2YC65_9ASCO</name>
<gene>
    <name evidence="1" type="ORF">PMKS-000591</name>
</gene>
<dbReference type="AlphaFoldDB" id="A0A1Q2YC65"/>
<sequence length="377" mass="43397">MLSGAFAVAIFSFLILWAWFYAKILTPAKKTGKESKHAPPTIVPVGDDFHWDKQEPYPYRPFKKGPYKMTLALRKLDPNDVICIENTYLDRVNLRAKLFDETKLFGCHESAVDALRETYDYIFNHLTKRYPQYFEVNEKGSSILNRIKGESVPASAAELKPEEMLRYIATNIEEDMLILIKNPDTEQYDEYVLRAAVSLMPAGFNPLDKLNKPLTAIHGPVPGYVQKLQAAMNKFFTRLQVHEYYVRNNWSLQTHTNLCAPTGSHATKEESLQIHPLYPNDLDFNKCFFRVEKQCFTRLPKTGADLMFIRTYATSLMQLREHLTDEQKEILCSAIDGLTGDFAIYKRRIQWGEAAKTFIQGESNGSQPIPKDYTFVH</sequence>
<accession>A0A1Q2YC65</accession>
<protein>
    <recommendedName>
        <fullName evidence="3">HRQ family protein</fullName>
    </recommendedName>
</protein>
<keyword evidence="2" id="KW-1185">Reference proteome</keyword>
<proteinExistence type="predicted"/>
<dbReference type="Proteomes" id="UP000186136">
    <property type="component" value="Unassembled WGS sequence"/>
</dbReference>
<evidence type="ECO:0008006" key="3">
    <source>
        <dbReference type="Google" id="ProtNLM"/>
    </source>
</evidence>
<evidence type="ECO:0000313" key="2">
    <source>
        <dbReference type="Proteomes" id="UP000186136"/>
    </source>
</evidence>
<reference evidence="1 2" key="1">
    <citation type="submission" date="2016-08" db="EMBL/GenBank/DDBJ databases">
        <title>Whole genome shotgun sequence of Pichia membranifaciens KS47-1.</title>
        <authorList>
            <person name="Konishi M."/>
            <person name="Ishida M."/>
            <person name="Arakawa T."/>
            <person name="Kato Y."/>
            <person name="Horiuchi J."/>
        </authorList>
    </citation>
    <scope>NUCLEOTIDE SEQUENCE [LARGE SCALE GENOMIC DNA]</scope>
    <source>
        <strain evidence="1 2">KS47-1</strain>
    </source>
</reference>
<evidence type="ECO:0000313" key="1">
    <source>
        <dbReference type="EMBL" id="GAV27130.1"/>
    </source>
</evidence>